<dbReference type="InterPro" id="IPR011109">
    <property type="entry name" value="DNA_bind_recombinase_dom"/>
</dbReference>
<dbReference type="RefSeq" id="WP_258819968.1">
    <property type="nucleotide sequence ID" value="NZ_JANUGW010000036.1"/>
</dbReference>
<dbReference type="Pfam" id="PF07508">
    <property type="entry name" value="Recombinase"/>
    <property type="match status" value="1"/>
</dbReference>
<protein>
    <submittedName>
        <fullName evidence="2">Recombinase family protein</fullName>
    </submittedName>
</protein>
<keyword evidence="3" id="KW-1185">Reference proteome</keyword>
<evidence type="ECO:0000259" key="1">
    <source>
        <dbReference type="Pfam" id="PF07508"/>
    </source>
</evidence>
<accession>A0ABT1ZZU1</accession>
<comment type="caution">
    <text evidence="2">The sequence shown here is derived from an EMBL/GenBank/DDBJ whole genome shotgun (WGS) entry which is preliminary data.</text>
</comment>
<organism evidence="2 3">
    <name type="scientific">Massilia pinisoli</name>
    <dbReference type="NCBI Taxonomy" id="1772194"/>
    <lineage>
        <taxon>Bacteria</taxon>
        <taxon>Pseudomonadati</taxon>
        <taxon>Pseudomonadota</taxon>
        <taxon>Betaproteobacteria</taxon>
        <taxon>Burkholderiales</taxon>
        <taxon>Oxalobacteraceae</taxon>
        <taxon>Telluria group</taxon>
        <taxon>Massilia</taxon>
    </lineage>
</organism>
<sequence>MFHDTFLLRQMIELTDALHRQSEKRSARAAGYGVEPWSDEERQRILREIGMRRADGASFGCIAHALNVLGIRGEHGGRWYGATVRNVLLRYAATTIKQ</sequence>
<reference evidence="2 3" key="1">
    <citation type="submission" date="2022-08" db="EMBL/GenBank/DDBJ databases">
        <title>Reclassification of Massilia species as members of the genera Telluria, Duganella, Pseudoduganella, Mokoshia gen. nov. and Zemynaea gen. nov. using orthogonal and non-orthogonal genome-based approaches.</title>
        <authorList>
            <person name="Bowman J.P."/>
        </authorList>
    </citation>
    <scope>NUCLEOTIDE SEQUENCE [LARGE SCALE GENOMIC DNA]</scope>
    <source>
        <strain evidence="2 3">JCM 31316</strain>
    </source>
</reference>
<evidence type="ECO:0000313" key="2">
    <source>
        <dbReference type="EMBL" id="MCS0585444.1"/>
    </source>
</evidence>
<feature type="domain" description="Recombinase" evidence="1">
    <location>
        <begin position="41"/>
        <end position="89"/>
    </location>
</feature>
<dbReference type="Proteomes" id="UP001204151">
    <property type="component" value="Unassembled WGS sequence"/>
</dbReference>
<proteinExistence type="predicted"/>
<gene>
    <name evidence="2" type="ORF">NX784_28080</name>
</gene>
<evidence type="ECO:0000313" key="3">
    <source>
        <dbReference type="Proteomes" id="UP001204151"/>
    </source>
</evidence>
<name>A0ABT1ZZU1_9BURK</name>
<dbReference type="EMBL" id="JANUGW010000036">
    <property type="protein sequence ID" value="MCS0585444.1"/>
    <property type="molecule type" value="Genomic_DNA"/>
</dbReference>